<accession>A0A444FBY8</accession>
<comment type="caution">
    <text evidence="1">The sequence shown here is derived from an EMBL/GenBank/DDBJ whole genome shotgun (WGS) entry which is preliminary data.</text>
</comment>
<evidence type="ECO:0000313" key="2">
    <source>
        <dbReference type="Proteomes" id="UP000287651"/>
    </source>
</evidence>
<evidence type="ECO:0000313" key="1">
    <source>
        <dbReference type="EMBL" id="RRT55551.1"/>
    </source>
</evidence>
<gene>
    <name evidence="1" type="ORF">B296_00028351</name>
</gene>
<dbReference type="Proteomes" id="UP000287651">
    <property type="component" value="Unassembled WGS sequence"/>
</dbReference>
<proteinExistence type="predicted"/>
<dbReference type="EMBL" id="AMZH03010036">
    <property type="protein sequence ID" value="RRT55551.1"/>
    <property type="molecule type" value="Genomic_DNA"/>
</dbReference>
<reference evidence="2" key="1">
    <citation type="journal article" date="2014" name="Agronomy (Basel)">
        <title>A Draft Genome Sequence for Ensete ventricosum, the Drought-Tolerant Tree Against Hunger.</title>
        <authorList>
            <person name="Harrison J."/>
            <person name="Moore K.A."/>
            <person name="Paszkiewicz K."/>
            <person name="Jones T."/>
            <person name="Grant M."/>
            <person name="Ambacheew D."/>
            <person name="Muzemil S."/>
            <person name="Studholme D.J."/>
        </authorList>
    </citation>
    <scope>NUCLEOTIDE SEQUENCE [LARGE SCALE GENOMIC DNA]</scope>
</reference>
<protein>
    <submittedName>
        <fullName evidence="1">Uncharacterized protein</fullName>
    </submittedName>
</protein>
<sequence length="80" mass="8793">MAMASLQPEVFFQLQPYKLGACSGVFSCRVAPKGGFCKVEKQGTCMACTPLPPEKTVPVLHVLVFSTAHSHILVYPDHWM</sequence>
<organism evidence="1 2">
    <name type="scientific">Ensete ventricosum</name>
    <name type="common">Abyssinian banana</name>
    <name type="synonym">Musa ensete</name>
    <dbReference type="NCBI Taxonomy" id="4639"/>
    <lineage>
        <taxon>Eukaryota</taxon>
        <taxon>Viridiplantae</taxon>
        <taxon>Streptophyta</taxon>
        <taxon>Embryophyta</taxon>
        <taxon>Tracheophyta</taxon>
        <taxon>Spermatophyta</taxon>
        <taxon>Magnoliopsida</taxon>
        <taxon>Liliopsida</taxon>
        <taxon>Zingiberales</taxon>
        <taxon>Musaceae</taxon>
        <taxon>Ensete</taxon>
    </lineage>
</organism>
<dbReference type="AlphaFoldDB" id="A0A444FBY8"/>
<name>A0A444FBY8_ENSVE</name>